<dbReference type="Gene3D" id="3.30.40.10">
    <property type="entry name" value="Zinc/RING finger domain, C3HC4 (zinc finger)"/>
    <property type="match status" value="1"/>
</dbReference>
<dbReference type="SMART" id="SM00184">
    <property type="entry name" value="RING"/>
    <property type="match status" value="1"/>
</dbReference>
<reference evidence="6" key="1">
    <citation type="submission" date="2018-05" db="EMBL/GenBank/DDBJ databases">
        <authorList>
            <person name="Lanie J.A."/>
            <person name="Ng W.-L."/>
            <person name="Kazmierczak K.M."/>
            <person name="Andrzejewski T.M."/>
            <person name="Davidsen T.M."/>
            <person name="Wayne K.J."/>
            <person name="Tettelin H."/>
            <person name="Glass J.I."/>
            <person name="Rusch D."/>
            <person name="Podicherti R."/>
            <person name="Tsui H.-C.T."/>
            <person name="Winkler M.E."/>
        </authorList>
    </citation>
    <scope>NUCLEOTIDE SEQUENCE</scope>
</reference>
<dbReference type="SUPFAM" id="SSF46579">
    <property type="entry name" value="Prefoldin"/>
    <property type="match status" value="1"/>
</dbReference>
<name>A0A381XPR7_9ZZZZ</name>
<evidence type="ECO:0000256" key="3">
    <source>
        <dbReference type="ARBA" id="ARBA00023054"/>
    </source>
</evidence>
<dbReference type="InterPro" id="IPR001841">
    <property type="entry name" value="Znf_RING"/>
</dbReference>
<feature type="domain" description="RING-type" evidence="5">
    <location>
        <begin position="4"/>
        <end position="43"/>
    </location>
</feature>
<evidence type="ECO:0000256" key="4">
    <source>
        <dbReference type="SAM" id="Coils"/>
    </source>
</evidence>
<dbReference type="InterPro" id="IPR013083">
    <property type="entry name" value="Znf_RING/FYVE/PHD"/>
</dbReference>
<evidence type="ECO:0000256" key="1">
    <source>
        <dbReference type="ARBA" id="ARBA00022490"/>
    </source>
</evidence>
<organism evidence="6">
    <name type="scientific">marine metagenome</name>
    <dbReference type="NCBI Taxonomy" id="408172"/>
    <lineage>
        <taxon>unclassified sequences</taxon>
        <taxon>metagenomes</taxon>
        <taxon>ecological metagenomes</taxon>
    </lineage>
</organism>
<dbReference type="Pfam" id="PF13920">
    <property type="entry name" value="zf-C3HC4_3"/>
    <property type="match status" value="1"/>
</dbReference>
<dbReference type="Gene3D" id="1.20.5.1000">
    <property type="entry name" value="arf6 gtpase in complex with a specific effector, jip4"/>
    <property type="match status" value="1"/>
</dbReference>
<feature type="coiled-coil region" evidence="4">
    <location>
        <begin position="49"/>
        <end position="104"/>
    </location>
</feature>
<keyword evidence="1" id="KW-0963">Cytoplasm</keyword>
<dbReference type="InterPro" id="IPR056532">
    <property type="entry name" value="KIF21A/B_hel_2"/>
</dbReference>
<evidence type="ECO:0000313" key="6">
    <source>
        <dbReference type="EMBL" id="SVA66197.1"/>
    </source>
</evidence>
<sequence length="106" mass="12539">MINCPICLENSKSFVTLECKHNLCLHCFQQCISHNLVKCSMCRKDIPEINNFLKYINNLKTQIEDLENNISNIIDEVEELQEQILNVEDEKEELEDRLEELWAQIN</sequence>
<protein>
    <recommendedName>
        <fullName evidence="5">RING-type domain-containing protein</fullName>
    </recommendedName>
</protein>
<keyword evidence="3 4" id="KW-0175">Coiled coil</keyword>
<accession>A0A381XPR7</accession>
<evidence type="ECO:0000259" key="5">
    <source>
        <dbReference type="PROSITE" id="PS50089"/>
    </source>
</evidence>
<dbReference type="Pfam" id="PF23203">
    <property type="entry name" value="KIF21A"/>
    <property type="match status" value="1"/>
</dbReference>
<dbReference type="PROSITE" id="PS50089">
    <property type="entry name" value="ZF_RING_2"/>
    <property type="match status" value="1"/>
</dbReference>
<gene>
    <name evidence="6" type="ORF">METZ01_LOCUS119051</name>
</gene>
<evidence type="ECO:0000256" key="2">
    <source>
        <dbReference type="ARBA" id="ARBA00022701"/>
    </source>
</evidence>
<keyword evidence="2" id="KW-0493">Microtubule</keyword>
<proteinExistence type="predicted"/>
<dbReference type="EMBL" id="UINC01015780">
    <property type="protein sequence ID" value="SVA66197.1"/>
    <property type="molecule type" value="Genomic_DNA"/>
</dbReference>
<dbReference type="SUPFAM" id="SSF57850">
    <property type="entry name" value="RING/U-box"/>
    <property type="match status" value="1"/>
</dbReference>
<dbReference type="AlphaFoldDB" id="A0A381XPR7"/>